<sequence length="102" mass="12401">MLLEPVVFDWDKGNIDKNLHKHNVLDKEAEEVFENEPKFIFEDERHSLTEIRYMVWGITDKGRRLLVFFTQRGRRVRIISARDMHKKERRAYEEEIQKATKV</sequence>
<proteinExistence type="predicted"/>
<organism evidence="1 2">
    <name type="scientific">Candidatus Daviesbacteria bacterium RIFCSPHIGHO2_02_FULL_39_12</name>
    <dbReference type="NCBI Taxonomy" id="1797770"/>
    <lineage>
        <taxon>Bacteria</taxon>
        <taxon>Candidatus Daviesiibacteriota</taxon>
    </lineage>
</organism>
<gene>
    <name evidence="1" type="ORF">A3C26_01665</name>
</gene>
<dbReference type="InterPro" id="IPR038573">
    <property type="entry name" value="BrnT_sf"/>
</dbReference>
<protein>
    <recommendedName>
        <fullName evidence="3">BrnT family toxin</fullName>
    </recommendedName>
</protein>
<evidence type="ECO:0000313" key="1">
    <source>
        <dbReference type="EMBL" id="OGE26422.1"/>
    </source>
</evidence>
<dbReference type="AlphaFoldDB" id="A0A1F5JCY2"/>
<name>A0A1F5JCY2_9BACT</name>
<dbReference type="Gene3D" id="3.10.450.530">
    <property type="entry name" value="Ribonuclease toxin, BrnT, of type II toxin-antitoxin system"/>
    <property type="match status" value="1"/>
</dbReference>
<dbReference type="EMBL" id="MFCX01000011">
    <property type="protein sequence ID" value="OGE26422.1"/>
    <property type="molecule type" value="Genomic_DNA"/>
</dbReference>
<dbReference type="Pfam" id="PF04365">
    <property type="entry name" value="BrnT_toxin"/>
    <property type="match status" value="1"/>
</dbReference>
<evidence type="ECO:0008006" key="3">
    <source>
        <dbReference type="Google" id="ProtNLM"/>
    </source>
</evidence>
<dbReference type="InterPro" id="IPR007460">
    <property type="entry name" value="BrnT_toxin"/>
</dbReference>
<reference evidence="1 2" key="1">
    <citation type="journal article" date="2016" name="Nat. Commun.">
        <title>Thousands of microbial genomes shed light on interconnected biogeochemical processes in an aquifer system.</title>
        <authorList>
            <person name="Anantharaman K."/>
            <person name="Brown C.T."/>
            <person name="Hug L.A."/>
            <person name="Sharon I."/>
            <person name="Castelle C.J."/>
            <person name="Probst A.J."/>
            <person name="Thomas B.C."/>
            <person name="Singh A."/>
            <person name="Wilkins M.J."/>
            <person name="Karaoz U."/>
            <person name="Brodie E.L."/>
            <person name="Williams K.H."/>
            <person name="Hubbard S.S."/>
            <person name="Banfield J.F."/>
        </authorList>
    </citation>
    <scope>NUCLEOTIDE SEQUENCE [LARGE SCALE GENOMIC DNA]</scope>
</reference>
<evidence type="ECO:0000313" key="2">
    <source>
        <dbReference type="Proteomes" id="UP000177042"/>
    </source>
</evidence>
<dbReference type="Proteomes" id="UP000177042">
    <property type="component" value="Unassembled WGS sequence"/>
</dbReference>
<comment type="caution">
    <text evidence="1">The sequence shown here is derived from an EMBL/GenBank/DDBJ whole genome shotgun (WGS) entry which is preliminary data.</text>
</comment>
<accession>A0A1F5JCY2</accession>